<comment type="caution">
    <text evidence="2">The sequence shown here is derived from an EMBL/GenBank/DDBJ whole genome shotgun (WGS) entry which is preliminary data.</text>
</comment>
<dbReference type="InterPro" id="IPR051532">
    <property type="entry name" value="Ester_Hydrolysis_Enzymes"/>
</dbReference>
<dbReference type="Proteomes" id="UP000703661">
    <property type="component" value="Unassembled WGS sequence"/>
</dbReference>
<dbReference type="PANTHER" id="PTHR30383">
    <property type="entry name" value="THIOESTERASE 1/PROTEASE 1/LYSOPHOSPHOLIPASE L1"/>
    <property type="match status" value="1"/>
</dbReference>
<dbReference type="SUPFAM" id="SSF52266">
    <property type="entry name" value="SGNH hydrolase"/>
    <property type="match status" value="1"/>
</dbReference>
<proteinExistence type="predicted"/>
<dbReference type="GO" id="GO:0004622">
    <property type="term" value="F:phosphatidylcholine lysophospholipase activity"/>
    <property type="evidence" value="ECO:0007669"/>
    <property type="project" value="TreeGrafter"/>
</dbReference>
<feature type="domain" description="SGNH hydrolase-type esterase" evidence="1">
    <location>
        <begin position="10"/>
        <end position="195"/>
    </location>
</feature>
<dbReference type="InterPro" id="IPR013830">
    <property type="entry name" value="SGNH_hydro"/>
</dbReference>
<evidence type="ECO:0000313" key="3">
    <source>
        <dbReference type="Proteomes" id="UP000703661"/>
    </source>
</evidence>
<dbReference type="AlphaFoldDB" id="A0A9P6MRE6"/>
<evidence type="ECO:0000313" key="2">
    <source>
        <dbReference type="EMBL" id="KAG0009930.1"/>
    </source>
</evidence>
<keyword evidence="3" id="KW-1185">Reference proteome</keyword>
<organism evidence="2 3">
    <name type="scientific">Entomortierella chlamydospora</name>
    <dbReference type="NCBI Taxonomy" id="101097"/>
    <lineage>
        <taxon>Eukaryota</taxon>
        <taxon>Fungi</taxon>
        <taxon>Fungi incertae sedis</taxon>
        <taxon>Mucoromycota</taxon>
        <taxon>Mortierellomycotina</taxon>
        <taxon>Mortierellomycetes</taxon>
        <taxon>Mortierellales</taxon>
        <taxon>Mortierellaceae</taxon>
        <taxon>Entomortierella</taxon>
    </lineage>
</organism>
<name>A0A9P6MRE6_9FUNG</name>
<dbReference type="CDD" id="cd00229">
    <property type="entry name" value="SGNH_hydrolase"/>
    <property type="match status" value="1"/>
</dbReference>
<protein>
    <recommendedName>
        <fullName evidence="1">SGNH hydrolase-type esterase domain-containing protein</fullName>
    </recommendedName>
</protein>
<reference evidence="2" key="1">
    <citation type="journal article" date="2020" name="Fungal Divers.">
        <title>Resolving the Mortierellaceae phylogeny through synthesis of multi-gene phylogenetics and phylogenomics.</title>
        <authorList>
            <person name="Vandepol N."/>
            <person name="Liber J."/>
            <person name="Desiro A."/>
            <person name="Na H."/>
            <person name="Kennedy M."/>
            <person name="Barry K."/>
            <person name="Grigoriev I.V."/>
            <person name="Miller A.N."/>
            <person name="O'Donnell K."/>
            <person name="Stajich J.E."/>
            <person name="Bonito G."/>
        </authorList>
    </citation>
    <scope>NUCLEOTIDE SEQUENCE</scope>
    <source>
        <strain evidence="2">NRRL 2769</strain>
    </source>
</reference>
<gene>
    <name evidence="2" type="ORF">BGZ80_001919</name>
</gene>
<accession>A0A9P6MRE6</accession>
<sequence>MDPLPINVLCLGDSLTNGHIRARAHTPYSDHIQSLLNGNGQNHVTLFNAGVDGDTVPRMLSRLPTLLQQVQFHHVIFLGGTNDLAFVSNAGDITPEQATAHISFKPIYDILVAQQSIKSFLHLTVPYNTFDRLDPGYKSYKDALNNRIISDPCPKKSLLDLNNPALNFNHLLMTEDERDELWSDALHYSSLGYKRLAACIYTELNKMLVS</sequence>
<dbReference type="PANTHER" id="PTHR30383:SF5">
    <property type="entry name" value="SGNH HYDROLASE-TYPE ESTERASE DOMAIN-CONTAINING PROTEIN"/>
    <property type="match status" value="1"/>
</dbReference>
<dbReference type="Pfam" id="PF13472">
    <property type="entry name" value="Lipase_GDSL_2"/>
    <property type="match status" value="1"/>
</dbReference>
<dbReference type="Gene3D" id="3.40.50.1110">
    <property type="entry name" value="SGNH hydrolase"/>
    <property type="match status" value="1"/>
</dbReference>
<evidence type="ECO:0000259" key="1">
    <source>
        <dbReference type="Pfam" id="PF13472"/>
    </source>
</evidence>
<dbReference type="InterPro" id="IPR036514">
    <property type="entry name" value="SGNH_hydro_sf"/>
</dbReference>
<dbReference type="EMBL" id="JAAAID010001458">
    <property type="protein sequence ID" value="KAG0009930.1"/>
    <property type="molecule type" value="Genomic_DNA"/>
</dbReference>